<name>A0ABU3BUY8_9BACT</name>
<reference evidence="3 4" key="1">
    <citation type="submission" date="2023-09" db="EMBL/GenBank/DDBJ databases">
        <authorList>
            <person name="Rey-Velasco X."/>
        </authorList>
    </citation>
    <scope>NUCLEOTIDE SEQUENCE [LARGE SCALE GENOMIC DNA]</scope>
    <source>
        <strain evidence="3 4">F394</strain>
    </source>
</reference>
<dbReference type="InterPro" id="IPR029058">
    <property type="entry name" value="AB_hydrolase_fold"/>
</dbReference>
<dbReference type="EMBL" id="JAVRHT010000052">
    <property type="protein sequence ID" value="MDT0633107.1"/>
    <property type="molecule type" value="Genomic_DNA"/>
</dbReference>
<comment type="caution">
    <text evidence="3">The sequence shown here is derived from an EMBL/GenBank/DDBJ whole genome shotgun (WGS) entry which is preliminary data.</text>
</comment>
<evidence type="ECO:0000256" key="1">
    <source>
        <dbReference type="SAM" id="SignalP"/>
    </source>
</evidence>
<keyword evidence="4" id="KW-1185">Reference proteome</keyword>
<dbReference type="InterPro" id="IPR002925">
    <property type="entry name" value="Dienelactn_hydro"/>
</dbReference>
<gene>
    <name evidence="3" type="ORF">RM540_15230</name>
</gene>
<dbReference type="Gene3D" id="3.40.50.1820">
    <property type="entry name" value="alpha/beta hydrolase"/>
    <property type="match status" value="1"/>
</dbReference>
<dbReference type="PANTHER" id="PTHR46623">
    <property type="entry name" value="CARBOXYMETHYLENEBUTENOLIDASE-RELATED"/>
    <property type="match status" value="1"/>
</dbReference>
<dbReference type="RefSeq" id="WP_311665674.1">
    <property type="nucleotide sequence ID" value="NZ_JAVRHT010000052.1"/>
</dbReference>
<keyword evidence="3" id="KW-0378">Hydrolase</keyword>
<accession>A0ABU3BUY8</accession>
<keyword evidence="1" id="KW-0732">Signal</keyword>
<dbReference type="Proteomes" id="UP001267426">
    <property type="component" value="Unassembled WGS sequence"/>
</dbReference>
<evidence type="ECO:0000259" key="2">
    <source>
        <dbReference type="Pfam" id="PF01738"/>
    </source>
</evidence>
<dbReference type="Pfam" id="PF01738">
    <property type="entry name" value="DLH"/>
    <property type="match status" value="1"/>
</dbReference>
<evidence type="ECO:0000313" key="4">
    <source>
        <dbReference type="Proteomes" id="UP001267426"/>
    </source>
</evidence>
<dbReference type="InterPro" id="IPR051049">
    <property type="entry name" value="Dienelactone_hydrolase-like"/>
</dbReference>
<dbReference type="PANTHER" id="PTHR46623:SF6">
    <property type="entry name" value="ALPHA_BETA-HYDROLASES SUPERFAMILY PROTEIN"/>
    <property type="match status" value="1"/>
</dbReference>
<feature type="domain" description="Dienelactone hydrolase" evidence="2">
    <location>
        <begin position="76"/>
        <end position="281"/>
    </location>
</feature>
<dbReference type="SUPFAM" id="SSF53474">
    <property type="entry name" value="alpha/beta-Hydrolases"/>
    <property type="match status" value="1"/>
</dbReference>
<protein>
    <submittedName>
        <fullName evidence="3">Dienelactone hydrolase family protein</fullName>
        <ecNumber evidence="3">3.1.-.-</ecNumber>
    </submittedName>
</protein>
<feature type="signal peptide" evidence="1">
    <location>
        <begin position="1"/>
        <end position="20"/>
    </location>
</feature>
<feature type="chain" id="PRO_5045056662" evidence="1">
    <location>
        <begin position="21"/>
        <end position="286"/>
    </location>
</feature>
<proteinExistence type="predicted"/>
<dbReference type="EC" id="3.1.-.-" evidence="3"/>
<organism evidence="3 4">
    <name type="scientific">Rubrivirga litoralis</name>
    <dbReference type="NCBI Taxonomy" id="3075598"/>
    <lineage>
        <taxon>Bacteria</taxon>
        <taxon>Pseudomonadati</taxon>
        <taxon>Rhodothermota</taxon>
        <taxon>Rhodothermia</taxon>
        <taxon>Rhodothermales</taxon>
        <taxon>Rubricoccaceae</taxon>
        <taxon>Rubrivirga</taxon>
    </lineage>
</organism>
<sequence length="286" mass="29872">MPAPPVFLVALGLAASVLLAACGPSDYAGEMRAQHDGDTPAASGATAGADTADVTVERVVYGTVDGQTLTGTIARPAGAGPTAGLPGVVVIHEWWGLNENVEDMARRLADEGYAALAVDLYGGETAATPDEAMSLVRSAMADEEALTENLQAAYRFLASREEAPRVGVIGWCFGGMWSLRAALALPDELDAAVVYYGGPVTDADRLAPLDMPVLAFFGEDDSSIPQDTVRAFETALAEADVEHEVEVYPGAGHAFANPSGENYVPAAAEDAWRRTTAFLADNLKDQ</sequence>
<dbReference type="GO" id="GO:0016787">
    <property type="term" value="F:hydrolase activity"/>
    <property type="evidence" value="ECO:0007669"/>
    <property type="project" value="UniProtKB-KW"/>
</dbReference>
<evidence type="ECO:0000313" key="3">
    <source>
        <dbReference type="EMBL" id="MDT0633107.1"/>
    </source>
</evidence>